<gene>
    <name evidence="3" type="ORF">PHET_10442</name>
</gene>
<dbReference type="InterPro" id="IPR005062">
    <property type="entry name" value="SAC3/GANP/THP3_conserved"/>
</dbReference>
<dbReference type="AlphaFoldDB" id="A0A8J4WCL3"/>
<name>A0A8J4WCL3_9TREM</name>
<feature type="compositionally biased region" description="Basic and acidic residues" evidence="1">
    <location>
        <begin position="24"/>
        <end position="33"/>
    </location>
</feature>
<organism evidence="3 4">
    <name type="scientific">Paragonimus heterotremus</name>
    <dbReference type="NCBI Taxonomy" id="100268"/>
    <lineage>
        <taxon>Eukaryota</taxon>
        <taxon>Metazoa</taxon>
        <taxon>Spiralia</taxon>
        <taxon>Lophotrochozoa</taxon>
        <taxon>Platyhelminthes</taxon>
        <taxon>Trematoda</taxon>
        <taxon>Digenea</taxon>
        <taxon>Plagiorchiida</taxon>
        <taxon>Troglotremata</taxon>
        <taxon>Troglotrematidae</taxon>
        <taxon>Paragonimus</taxon>
    </lineage>
</organism>
<evidence type="ECO:0000313" key="4">
    <source>
        <dbReference type="Proteomes" id="UP000748531"/>
    </source>
</evidence>
<keyword evidence="4" id="KW-1185">Reference proteome</keyword>
<dbReference type="EMBL" id="LUCH01017793">
    <property type="protein sequence ID" value="KAF5394731.1"/>
    <property type="molecule type" value="Genomic_DNA"/>
</dbReference>
<dbReference type="PANTHER" id="PTHR12436">
    <property type="entry name" value="80 KDA MCM3-ASSOCIATED PROTEIN"/>
    <property type="match status" value="1"/>
</dbReference>
<evidence type="ECO:0000259" key="2">
    <source>
        <dbReference type="Pfam" id="PF03399"/>
    </source>
</evidence>
<dbReference type="InterPro" id="IPR045107">
    <property type="entry name" value="SAC3/GANP/THP3"/>
</dbReference>
<protein>
    <recommendedName>
        <fullName evidence="2">SAC3/GANP/THP3 conserved domain-containing protein</fullName>
    </recommendedName>
</protein>
<dbReference type="GO" id="GO:0070390">
    <property type="term" value="C:transcription export complex 2"/>
    <property type="evidence" value="ECO:0007669"/>
    <property type="project" value="TreeGrafter"/>
</dbReference>
<dbReference type="GO" id="GO:0006406">
    <property type="term" value="P:mRNA export from nucleus"/>
    <property type="evidence" value="ECO:0007669"/>
    <property type="project" value="TreeGrafter"/>
</dbReference>
<feature type="domain" description="SAC3/GANP/THP3 conserved" evidence="2">
    <location>
        <begin position="65"/>
        <end position="212"/>
    </location>
</feature>
<reference evidence="3" key="1">
    <citation type="submission" date="2019-05" db="EMBL/GenBank/DDBJ databases">
        <title>Annotation for the trematode Paragonimus heterotremus.</title>
        <authorList>
            <person name="Choi Y.-J."/>
        </authorList>
    </citation>
    <scope>NUCLEOTIDE SEQUENCE</scope>
    <source>
        <strain evidence="3">LC</strain>
    </source>
</reference>
<feature type="region of interest" description="Disordered" evidence="1">
    <location>
        <begin position="24"/>
        <end position="49"/>
    </location>
</feature>
<evidence type="ECO:0000313" key="3">
    <source>
        <dbReference type="EMBL" id="KAF5394731.1"/>
    </source>
</evidence>
<proteinExistence type="predicted"/>
<accession>A0A8J4WCL3</accession>
<dbReference type="PANTHER" id="PTHR12436:SF3">
    <property type="entry name" value="GERMINAL-CENTER ASSOCIATED NUCLEAR PROTEIN"/>
    <property type="match status" value="1"/>
</dbReference>
<dbReference type="OrthoDB" id="21502at2759"/>
<evidence type="ECO:0000256" key="1">
    <source>
        <dbReference type="SAM" id="MobiDB-lite"/>
    </source>
</evidence>
<dbReference type="Gene3D" id="1.25.40.990">
    <property type="match status" value="1"/>
</dbReference>
<sequence>MIGSTVEDRAANLQAYYKAERQKRPAVLEKHTPSDSSQTDLSRFEPATSVRSMANRDTCADMFQELERYFRDLHQRLSVFECLPSSLSTSSSCWQVDHIRAVKGYERSSADQPVPLPRELRPTAVLHRTMAYLLASIADRLELDTSCSLWKPWYEFMLARTRAIREDVVQQRPCGPLFVGMMERIAQFHISGTARLMHQPSDSFDNRINSENSA</sequence>
<dbReference type="GO" id="GO:0005737">
    <property type="term" value="C:cytoplasm"/>
    <property type="evidence" value="ECO:0007669"/>
    <property type="project" value="TreeGrafter"/>
</dbReference>
<comment type="caution">
    <text evidence="3">The sequence shown here is derived from an EMBL/GenBank/DDBJ whole genome shotgun (WGS) entry which is preliminary data.</text>
</comment>
<dbReference type="Pfam" id="PF03399">
    <property type="entry name" value="SAC3_GANP"/>
    <property type="match status" value="1"/>
</dbReference>
<dbReference type="Proteomes" id="UP000748531">
    <property type="component" value="Unassembled WGS sequence"/>
</dbReference>